<dbReference type="PANTHER" id="PTHR10302">
    <property type="entry name" value="SINGLE-STRANDED DNA-BINDING PROTEIN"/>
    <property type="match status" value="1"/>
</dbReference>
<dbReference type="CDD" id="cd04496">
    <property type="entry name" value="SSB_OBF"/>
    <property type="match status" value="1"/>
</dbReference>
<dbReference type="Proteomes" id="UP000696931">
    <property type="component" value="Unassembled WGS sequence"/>
</dbReference>
<dbReference type="Gene3D" id="2.40.50.140">
    <property type="entry name" value="Nucleic acid-binding proteins"/>
    <property type="match status" value="1"/>
</dbReference>
<protein>
    <recommendedName>
        <fullName evidence="2 3">Single-stranded DNA-binding protein</fullName>
        <shortName evidence="2">SSB</shortName>
    </recommendedName>
</protein>
<dbReference type="GO" id="GO:0009295">
    <property type="term" value="C:nucleoid"/>
    <property type="evidence" value="ECO:0007669"/>
    <property type="project" value="TreeGrafter"/>
</dbReference>
<dbReference type="HAMAP" id="MF_00984">
    <property type="entry name" value="SSB"/>
    <property type="match status" value="1"/>
</dbReference>
<evidence type="ECO:0000256" key="2">
    <source>
        <dbReference type="HAMAP-Rule" id="MF_00984"/>
    </source>
</evidence>
<comment type="caution">
    <text evidence="2">Lacks conserved residue(s) required for the propagation of feature annotation.</text>
</comment>
<dbReference type="GO" id="GO:0006260">
    <property type="term" value="P:DNA replication"/>
    <property type="evidence" value="ECO:0007669"/>
    <property type="project" value="InterPro"/>
</dbReference>
<dbReference type="InterPro" id="IPR000424">
    <property type="entry name" value="Primosome_PriB/ssb"/>
</dbReference>
<keyword evidence="1 2" id="KW-0238">DNA-binding</keyword>
<comment type="subunit">
    <text evidence="2">Homotetramer.</text>
</comment>
<evidence type="ECO:0000313" key="4">
    <source>
        <dbReference type="EMBL" id="MBI5170025.1"/>
    </source>
</evidence>
<dbReference type="AlphaFoldDB" id="A0A933SE29"/>
<organism evidence="4 5">
    <name type="scientific">Eiseniibacteriota bacterium</name>
    <dbReference type="NCBI Taxonomy" id="2212470"/>
    <lineage>
        <taxon>Bacteria</taxon>
        <taxon>Candidatus Eiseniibacteriota</taxon>
    </lineage>
</organism>
<name>A0A933SE29_UNCEI</name>
<dbReference type="PIRSF" id="PIRSF002070">
    <property type="entry name" value="SSB"/>
    <property type="match status" value="1"/>
</dbReference>
<sequence>MSELKLPEINRVTLSGRLTRDPDKRYVQDGTPVTNFSLAFHRRYRTRAGEWEETTGYVTVMCYQRLAEVVAQYLRAGSPVVVEGRLQMREWATTRGEKRQTLELRAESVHFLEKAASGEVPDGTASGDPTS</sequence>
<proteinExistence type="inferred from homology"/>
<comment type="caution">
    <text evidence="4">The sequence shown here is derived from an EMBL/GenBank/DDBJ whole genome shotgun (WGS) entry which is preliminary data.</text>
</comment>
<gene>
    <name evidence="4" type="primary">ssb</name>
    <name evidence="4" type="ORF">HZA61_11090</name>
</gene>
<dbReference type="EMBL" id="JACRIW010000079">
    <property type="protein sequence ID" value="MBI5170025.1"/>
    <property type="molecule type" value="Genomic_DNA"/>
</dbReference>
<dbReference type="InterPro" id="IPR011344">
    <property type="entry name" value="ssDNA-bd"/>
</dbReference>
<dbReference type="InterPro" id="IPR012340">
    <property type="entry name" value="NA-bd_OB-fold"/>
</dbReference>
<evidence type="ECO:0000313" key="5">
    <source>
        <dbReference type="Proteomes" id="UP000696931"/>
    </source>
</evidence>
<evidence type="ECO:0000256" key="3">
    <source>
        <dbReference type="PIRNR" id="PIRNR002070"/>
    </source>
</evidence>
<dbReference type="NCBIfam" id="TIGR00621">
    <property type="entry name" value="ssb"/>
    <property type="match status" value="1"/>
</dbReference>
<dbReference type="SUPFAM" id="SSF50249">
    <property type="entry name" value="Nucleic acid-binding proteins"/>
    <property type="match status" value="1"/>
</dbReference>
<dbReference type="Pfam" id="PF00436">
    <property type="entry name" value="SSB"/>
    <property type="match status" value="1"/>
</dbReference>
<evidence type="ECO:0000256" key="1">
    <source>
        <dbReference type="ARBA" id="ARBA00023125"/>
    </source>
</evidence>
<dbReference type="PROSITE" id="PS50935">
    <property type="entry name" value="SSB"/>
    <property type="match status" value="1"/>
</dbReference>
<accession>A0A933SE29</accession>
<dbReference type="GO" id="GO:0003697">
    <property type="term" value="F:single-stranded DNA binding"/>
    <property type="evidence" value="ECO:0007669"/>
    <property type="project" value="UniProtKB-UniRule"/>
</dbReference>
<dbReference type="PANTHER" id="PTHR10302:SF27">
    <property type="entry name" value="SINGLE-STRANDED DNA-BINDING PROTEIN"/>
    <property type="match status" value="1"/>
</dbReference>
<reference evidence="4" key="1">
    <citation type="submission" date="2020-07" db="EMBL/GenBank/DDBJ databases">
        <title>Huge and variable diversity of episymbiotic CPR bacteria and DPANN archaea in groundwater ecosystems.</title>
        <authorList>
            <person name="He C.Y."/>
            <person name="Keren R."/>
            <person name="Whittaker M."/>
            <person name="Farag I.F."/>
            <person name="Doudna J."/>
            <person name="Cate J.H.D."/>
            <person name="Banfield J.F."/>
        </authorList>
    </citation>
    <scope>NUCLEOTIDE SEQUENCE</scope>
    <source>
        <strain evidence="4">NC_groundwater_1813_Pr3_B-0.1um_71_17</strain>
    </source>
</reference>